<feature type="region of interest" description="Disordered" evidence="2">
    <location>
        <begin position="43"/>
        <end position="197"/>
    </location>
</feature>
<feature type="transmembrane region" description="Helical" evidence="3">
    <location>
        <begin position="306"/>
        <end position="325"/>
    </location>
</feature>
<keyword evidence="3" id="KW-0812">Transmembrane</keyword>
<dbReference type="EnsemblMetazoa" id="G24553.1">
    <property type="protein sequence ID" value="G24553.1:cds"/>
    <property type="gene ID" value="G24553"/>
</dbReference>
<keyword evidence="3" id="KW-0472">Membrane</keyword>
<keyword evidence="5" id="KW-1185">Reference proteome</keyword>
<accession>A0A8W8KQT2</accession>
<evidence type="ECO:0000256" key="2">
    <source>
        <dbReference type="SAM" id="MobiDB-lite"/>
    </source>
</evidence>
<keyword evidence="3" id="KW-1133">Transmembrane helix</keyword>
<evidence type="ECO:0000313" key="4">
    <source>
        <dbReference type="EnsemblMetazoa" id="G24553.1:cds"/>
    </source>
</evidence>
<sequence>MAMDEILKETKRNSERAKEFGSLGWQNPRKTANKRFLSNMLVSTLRNPLQRNSHTAGSERGRHDRHLDSDRLGSHRDQKYSQGERKDSSLESDRKKHQSPQDFERSQKIERHEKTRENFHHRARRSSESPEYLNKGKELGRQNERKNGSKRNYSSDRKSYRDESQRSYPKVRKGDEGSRDHREKSWLHGEGPPRDLRDVYHKDYMEYIQNYKKHMNYFEKMEEKELHQKHSRSYQSEERETCLYKTKEERHSPEKISDDDSPGTMRKEDPGYLAPLSTESKSWTQQFMLKLTQEIKANPFWNDLKIWILIGTFLAFQLITVVYILNSTENKITNLKSCQKRIANSDESLSCSDCMCIATNGFSSNEFKDVIENQRKDRQKYEEMEKENKAFQIQVSNFQEQVAELEKTLSEYKTKYNDDHVTELFRKNWEKEKDIFTKETEKKERTLIYSLNKVKEDVEENSENVLSQIKYQSQEINELKGKIQPVDDLKVQLENRMNKIEEEKKRLTKDYEALEKNQEVLEEKINSTEERLGGVERQQNFVYKEINDINLYIILFLVVVVIAVIFASQKLLLYRQPSHTADRTVSLEAPSMRSGPNQRVGGQEVSRAELLAKVSSKKVEKGIGVISFHSSTQEFHQNLLRVVPKPYSLPMQTYLIEKQEDLLKVKPYKVTIVFVDFNERNIILENPDTEVGDCRRLTTEIFLSSKCDVFVVYCKDRDSQSLPPNQLYNTKLHSVKQQPILSKLSKENRVFSVNKALLPQQAQLLENCFKLL</sequence>
<proteinExistence type="predicted"/>
<feature type="compositionally biased region" description="Polar residues" evidence="2">
    <location>
        <begin position="43"/>
        <end position="56"/>
    </location>
</feature>
<feature type="transmembrane region" description="Helical" evidence="3">
    <location>
        <begin position="549"/>
        <end position="567"/>
    </location>
</feature>
<feature type="region of interest" description="Disordered" evidence="2">
    <location>
        <begin position="1"/>
        <end position="31"/>
    </location>
</feature>
<feature type="region of interest" description="Disordered" evidence="2">
    <location>
        <begin position="228"/>
        <end position="271"/>
    </location>
</feature>
<feature type="coiled-coil region" evidence="1">
    <location>
        <begin position="486"/>
        <end position="538"/>
    </location>
</feature>
<organism evidence="4 5">
    <name type="scientific">Magallana gigas</name>
    <name type="common">Pacific oyster</name>
    <name type="synonym">Crassostrea gigas</name>
    <dbReference type="NCBI Taxonomy" id="29159"/>
    <lineage>
        <taxon>Eukaryota</taxon>
        <taxon>Metazoa</taxon>
        <taxon>Spiralia</taxon>
        <taxon>Lophotrochozoa</taxon>
        <taxon>Mollusca</taxon>
        <taxon>Bivalvia</taxon>
        <taxon>Autobranchia</taxon>
        <taxon>Pteriomorphia</taxon>
        <taxon>Ostreida</taxon>
        <taxon>Ostreoidea</taxon>
        <taxon>Ostreidae</taxon>
        <taxon>Magallana</taxon>
    </lineage>
</organism>
<feature type="coiled-coil region" evidence="1">
    <location>
        <begin position="364"/>
        <end position="415"/>
    </location>
</feature>
<evidence type="ECO:0000313" key="5">
    <source>
        <dbReference type="Proteomes" id="UP000005408"/>
    </source>
</evidence>
<evidence type="ECO:0000256" key="1">
    <source>
        <dbReference type="SAM" id="Coils"/>
    </source>
</evidence>
<keyword evidence="1" id="KW-0175">Coiled coil</keyword>
<feature type="compositionally biased region" description="Basic and acidic residues" evidence="2">
    <location>
        <begin position="235"/>
        <end position="258"/>
    </location>
</feature>
<protein>
    <submittedName>
        <fullName evidence="4">Uncharacterized protein</fullName>
    </submittedName>
</protein>
<reference evidence="4" key="1">
    <citation type="submission" date="2022-08" db="UniProtKB">
        <authorList>
            <consortium name="EnsemblMetazoa"/>
        </authorList>
    </citation>
    <scope>IDENTIFICATION</scope>
    <source>
        <strain evidence="4">05x7-T-G4-1.051#20</strain>
    </source>
</reference>
<feature type="compositionally biased region" description="Basic and acidic residues" evidence="2">
    <location>
        <begin position="102"/>
        <end position="165"/>
    </location>
</feature>
<dbReference type="Proteomes" id="UP000005408">
    <property type="component" value="Unassembled WGS sequence"/>
</dbReference>
<feature type="compositionally biased region" description="Basic and acidic residues" evidence="2">
    <location>
        <begin position="57"/>
        <end position="94"/>
    </location>
</feature>
<dbReference type="AlphaFoldDB" id="A0A8W8KQT2"/>
<feature type="compositionally biased region" description="Basic and acidic residues" evidence="2">
    <location>
        <begin position="172"/>
        <end position="197"/>
    </location>
</feature>
<name>A0A8W8KQT2_MAGGI</name>
<feature type="compositionally biased region" description="Basic and acidic residues" evidence="2">
    <location>
        <begin position="1"/>
        <end position="19"/>
    </location>
</feature>
<evidence type="ECO:0000256" key="3">
    <source>
        <dbReference type="SAM" id="Phobius"/>
    </source>
</evidence>